<dbReference type="RefSeq" id="WP_177192138.1">
    <property type="nucleotide sequence ID" value="NZ_FOJG01000001.1"/>
</dbReference>
<reference evidence="3" key="1">
    <citation type="submission" date="2016-10" db="EMBL/GenBank/DDBJ databases">
        <authorList>
            <person name="Varghese N."/>
            <person name="Submissions S."/>
        </authorList>
    </citation>
    <scope>NUCLEOTIDE SEQUENCE [LARGE SCALE GENOMIC DNA]</scope>
    <source>
        <strain evidence="3">DSM 3695</strain>
    </source>
</reference>
<dbReference type="Pfam" id="PF16286">
    <property type="entry name" value="DUF4932"/>
    <property type="match status" value="1"/>
</dbReference>
<evidence type="ECO:0000256" key="1">
    <source>
        <dbReference type="SAM" id="SignalP"/>
    </source>
</evidence>
<name>A0A1I0R8F4_9BACT</name>
<keyword evidence="3" id="KW-1185">Reference proteome</keyword>
<accession>A0A1I0R8F4</accession>
<keyword evidence="1" id="KW-0732">Signal</keyword>
<dbReference type="Proteomes" id="UP000199310">
    <property type="component" value="Unassembled WGS sequence"/>
</dbReference>
<gene>
    <name evidence="2" type="ORF">SAMN04488122_2467</name>
</gene>
<feature type="chain" id="PRO_5011463709" description="DUF4932 domain-containing protein" evidence="1">
    <location>
        <begin position="28"/>
        <end position="401"/>
    </location>
</feature>
<sequence>MALFSNNKFLRLLTLSYACLLTLPCFSQQSPRLSVTWNPNIETYFILERIAVERLGNYGYITRETNNAHQPMVKAAFEKFGSYKDSAIGIKAAALLDTLRKIHVFNDMILEALLYTRAFPDTGYRYPLNQAPNNPQREAALRLIQPFFREMQQFYVSAGAGEFLQRHRAFYDGAVHEVAKDIPPGIDRYMEHYYGEKVPAFTVIVNPTMPIAPVEGDFRGVGPSVITDKGKIPFMIMSTSIMLSPLPSLSQYKKFGFDNPAHTVFLTVHEFGHSFVNPHLAPNQEQLEKYSALFTDSLQKVMNAQDIYSWYSCVIEHIVRLGEIRIAEYMKDHTRAQSLRKLHTGDCHFVFIPAMEEKMKVYEQHRQRYPTFNDFLPELLTVFKNFTPAQVNQLATTPGKY</sequence>
<dbReference type="InterPro" id="IPR032560">
    <property type="entry name" value="DUF4932"/>
</dbReference>
<dbReference type="EMBL" id="FOJG01000001">
    <property type="protein sequence ID" value="SEW37070.1"/>
    <property type="molecule type" value="Genomic_DNA"/>
</dbReference>
<dbReference type="STRING" id="29529.SAMN04488122_2467"/>
<protein>
    <recommendedName>
        <fullName evidence="4">DUF4932 domain-containing protein</fullName>
    </recommendedName>
</protein>
<evidence type="ECO:0000313" key="3">
    <source>
        <dbReference type="Proteomes" id="UP000199310"/>
    </source>
</evidence>
<feature type="signal peptide" evidence="1">
    <location>
        <begin position="1"/>
        <end position="27"/>
    </location>
</feature>
<dbReference type="AlphaFoldDB" id="A0A1I0R8F4"/>
<evidence type="ECO:0008006" key="4">
    <source>
        <dbReference type="Google" id="ProtNLM"/>
    </source>
</evidence>
<evidence type="ECO:0000313" key="2">
    <source>
        <dbReference type="EMBL" id="SEW37070.1"/>
    </source>
</evidence>
<organism evidence="2 3">
    <name type="scientific">Chitinophaga arvensicola</name>
    <dbReference type="NCBI Taxonomy" id="29529"/>
    <lineage>
        <taxon>Bacteria</taxon>
        <taxon>Pseudomonadati</taxon>
        <taxon>Bacteroidota</taxon>
        <taxon>Chitinophagia</taxon>
        <taxon>Chitinophagales</taxon>
        <taxon>Chitinophagaceae</taxon>
        <taxon>Chitinophaga</taxon>
    </lineage>
</organism>
<proteinExistence type="predicted"/>